<dbReference type="SUPFAM" id="SSF110087">
    <property type="entry name" value="DR1885-like metal-binding protein"/>
    <property type="match status" value="1"/>
</dbReference>
<evidence type="ECO:0000313" key="2">
    <source>
        <dbReference type="EMBL" id="SDJ60831.1"/>
    </source>
</evidence>
<gene>
    <name evidence="2" type="ORF">SAMN04487954_10679</name>
</gene>
<evidence type="ECO:0000256" key="1">
    <source>
        <dbReference type="SAM" id="SignalP"/>
    </source>
</evidence>
<dbReference type="OrthoDB" id="9796962at2"/>
<feature type="signal peptide" evidence="1">
    <location>
        <begin position="1"/>
        <end position="32"/>
    </location>
</feature>
<protein>
    <recommendedName>
        <fullName evidence="4">Copper(I)-binding protein</fullName>
    </recommendedName>
</protein>
<dbReference type="EMBL" id="FNES01000006">
    <property type="protein sequence ID" value="SDJ60831.1"/>
    <property type="molecule type" value="Genomic_DNA"/>
</dbReference>
<dbReference type="STRING" id="376427.SAMN04487954_10679"/>
<dbReference type="PANTHER" id="PTHR36302">
    <property type="entry name" value="BLR7088 PROTEIN"/>
    <property type="match status" value="1"/>
</dbReference>
<dbReference type="Gene3D" id="2.60.40.1890">
    <property type="entry name" value="PCu(A)C copper chaperone"/>
    <property type="match status" value="1"/>
</dbReference>
<organism evidence="2 3">
    <name type="scientific">Billgrantia gudaonensis</name>
    <dbReference type="NCBI Taxonomy" id="376427"/>
    <lineage>
        <taxon>Bacteria</taxon>
        <taxon>Pseudomonadati</taxon>
        <taxon>Pseudomonadota</taxon>
        <taxon>Gammaproteobacteria</taxon>
        <taxon>Oceanospirillales</taxon>
        <taxon>Halomonadaceae</taxon>
        <taxon>Billgrantia</taxon>
    </lineage>
</organism>
<feature type="chain" id="PRO_5011615140" description="Copper(I)-binding protein" evidence="1">
    <location>
        <begin position="33"/>
        <end position="154"/>
    </location>
</feature>
<keyword evidence="1" id="KW-0732">Signal</keyword>
<evidence type="ECO:0008006" key="4">
    <source>
        <dbReference type="Google" id="ProtNLM"/>
    </source>
</evidence>
<dbReference type="AlphaFoldDB" id="A0A1G8V473"/>
<proteinExistence type="predicted"/>
<name>A0A1G8V473_9GAMM</name>
<dbReference type="InterPro" id="IPR058248">
    <property type="entry name" value="Lxx211020-like"/>
</dbReference>
<dbReference type="InterPro" id="IPR036182">
    <property type="entry name" value="PCuAC_sf"/>
</dbReference>
<dbReference type="InterPro" id="IPR007410">
    <property type="entry name" value="LpqE-like"/>
</dbReference>
<dbReference type="PANTHER" id="PTHR36302:SF1">
    <property type="entry name" value="COPPER CHAPERONE PCU(A)C"/>
    <property type="match status" value="1"/>
</dbReference>
<dbReference type="RefSeq" id="WP_089685309.1">
    <property type="nucleotide sequence ID" value="NZ_FNES01000006.1"/>
</dbReference>
<reference evidence="2 3" key="1">
    <citation type="submission" date="2016-10" db="EMBL/GenBank/DDBJ databases">
        <authorList>
            <person name="de Groot N.N."/>
        </authorList>
    </citation>
    <scope>NUCLEOTIDE SEQUENCE [LARGE SCALE GENOMIC DNA]</scope>
    <source>
        <strain evidence="2 3">CGMCC 1.6133</strain>
    </source>
</reference>
<dbReference type="Proteomes" id="UP000198525">
    <property type="component" value="Unassembled WGS sequence"/>
</dbReference>
<accession>A0A1G8V473</accession>
<sequence>MSLTPHPSLPRLAKPWCSTFLLLIATSGTLAAAELEVSEARLRLLPGDLPAAGYFTLINTSEKGVTLTGADSPAFGNVMMHRSVNQDGVTRMEPVAQLVLAAGEQVEFAPGGYHLMLMKRARPLAVGDDVEVTLHFAGDQRQRATFRAVAPTTQ</sequence>
<keyword evidence="3" id="KW-1185">Reference proteome</keyword>
<evidence type="ECO:0000313" key="3">
    <source>
        <dbReference type="Proteomes" id="UP000198525"/>
    </source>
</evidence>
<dbReference type="Pfam" id="PF04314">
    <property type="entry name" value="PCuAC"/>
    <property type="match status" value="1"/>
</dbReference>